<dbReference type="AlphaFoldDB" id="A0A0W0G3P7"/>
<evidence type="ECO:0000313" key="2">
    <source>
        <dbReference type="Proteomes" id="UP000054988"/>
    </source>
</evidence>
<reference evidence="1 2" key="1">
    <citation type="submission" date="2015-12" db="EMBL/GenBank/DDBJ databases">
        <title>Draft genome sequence of Moniliophthora roreri, the causal agent of frosty pod rot of cacao.</title>
        <authorList>
            <person name="Aime M.C."/>
            <person name="Diaz-Valderrama J.R."/>
            <person name="Kijpornyongpan T."/>
            <person name="Phillips-Mora W."/>
        </authorList>
    </citation>
    <scope>NUCLEOTIDE SEQUENCE [LARGE SCALE GENOMIC DNA]</scope>
    <source>
        <strain evidence="1 2">MCA 2952</strain>
    </source>
</reference>
<proteinExistence type="predicted"/>
<organism evidence="1 2">
    <name type="scientific">Moniliophthora roreri</name>
    <name type="common">Frosty pod rot fungus</name>
    <name type="synonym">Monilia roreri</name>
    <dbReference type="NCBI Taxonomy" id="221103"/>
    <lineage>
        <taxon>Eukaryota</taxon>
        <taxon>Fungi</taxon>
        <taxon>Dikarya</taxon>
        <taxon>Basidiomycota</taxon>
        <taxon>Agaricomycotina</taxon>
        <taxon>Agaricomycetes</taxon>
        <taxon>Agaricomycetidae</taxon>
        <taxon>Agaricales</taxon>
        <taxon>Marasmiineae</taxon>
        <taxon>Marasmiaceae</taxon>
        <taxon>Moniliophthora</taxon>
    </lineage>
</organism>
<dbReference type="Gene3D" id="2.80.10.50">
    <property type="match status" value="1"/>
</dbReference>
<gene>
    <name evidence="1" type="ORF">WG66_4228</name>
</gene>
<dbReference type="SUPFAM" id="SSF50370">
    <property type="entry name" value="Ricin B-like lectins"/>
    <property type="match status" value="1"/>
</dbReference>
<name>A0A0W0G3P7_MONRR</name>
<evidence type="ECO:0000313" key="1">
    <source>
        <dbReference type="EMBL" id="KTB43194.1"/>
    </source>
</evidence>
<evidence type="ECO:0008006" key="3">
    <source>
        <dbReference type="Google" id="ProtNLM"/>
    </source>
</evidence>
<comment type="caution">
    <text evidence="1">The sequence shown here is derived from an EMBL/GenBank/DDBJ whole genome shotgun (WGS) entry which is preliminary data.</text>
</comment>
<dbReference type="Proteomes" id="UP000054988">
    <property type="component" value="Unassembled WGS sequence"/>
</dbReference>
<dbReference type="EMBL" id="LATX01001231">
    <property type="protein sequence ID" value="KTB43194.1"/>
    <property type="molecule type" value="Genomic_DNA"/>
</dbReference>
<dbReference type="InterPro" id="IPR035992">
    <property type="entry name" value="Ricin_B-like_lectins"/>
</dbReference>
<accession>A0A0W0G3P7</accession>
<protein>
    <recommendedName>
        <fullName evidence="3">Ricin B lectin domain-containing protein</fullName>
    </recommendedName>
</protein>
<sequence length="145" mass="16594">MLKDSLYRISNVDHDYQAGQYGNQVVIAEYLNGRGFDWDIASTKDGKYTLLGNNSGTGERQWGIAPALEHKVRLQGYTEKVGMYEWYINAVEGKDNVYTITSKPNDGYAWTCDRTPGYDSAADVHLDTLGKSGQEWTFYEYRYEF</sequence>